<organism evidence="2 3">
    <name type="scientific">Platanthera guangdongensis</name>
    <dbReference type="NCBI Taxonomy" id="2320717"/>
    <lineage>
        <taxon>Eukaryota</taxon>
        <taxon>Viridiplantae</taxon>
        <taxon>Streptophyta</taxon>
        <taxon>Embryophyta</taxon>
        <taxon>Tracheophyta</taxon>
        <taxon>Spermatophyta</taxon>
        <taxon>Magnoliopsida</taxon>
        <taxon>Liliopsida</taxon>
        <taxon>Asparagales</taxon>
        <taxon>Orchidaceae</taxon>
        <taxon>Orchidoideae</taxon>
        <taxon>Orchideae</taxon>
        <taxon>Orchidinae</taxon>
        <taxon>Platanthera</taxon>
    </lineage>
</organism>
<dbReference type="Proteomes" id="UP001412067">
    <property type="component" value="Unassembled WGS sequence"/>
</dbReference>
<reference evidence="2 3" key="1">
    <citation type="journal article" date="2022" name="Nat. Plants">
        <title>Genomes of leafy and leafless Platanthera orchids illuminate the evolution of mycoheterotrophy.</title>
        <authorList>
            <person name="Li M.H."/>
            <person name="Liu K.W."/>
            <person name="Li Z."/>
            <person name="Lu H.C."/>
            <person name="Ye Q.L."/>
            <person name="Zhang D."/>
            <person name="Wang J.Y."/>
            <person name="Li Y.F."/>
            <person name="Zhong Z.M."/>
            <person name="Liu X."/>
            <person name="Yu X."/>
            <person name="Liu D.K."/>
            <person name="Tu X.D."/>
            <person name="Liu B."/>
            <person name="Hao Y."/>
            <person name="Liao X.Y."/>
            <person name="Jiang Y.T."/>
            <person name="Sun W.H."/>
            <person name="Chen J."/>
            <person name="Chen Y.Q."/>
            <person name="Ai Y."/>
            <person name="Zhai J.W."/>
            <person name="Wu S.S."/>
            <person name="Zhou Z."/>
            <person name="Hsiao Y.Y."/>
            <person name="Wu W.L."/>
            <person name="Chen Y.Y."/>
            <person name="Lin Y.F."/>
            <person name="Hsu J.L."/>
            <person name="Li C.Y."/>
            <person name="Wang Z.W."/>
            <person name="Zhao X."/>
            <person name="Zhong W.Y."/>
            <person name="Ma X.K."/>
            <person name="Ma L."/>
            <person name="Huang J."/>
            <person name="Chen G.Z."/>
            <person name="Huang M.Z."/>
            <person name="Huang L."/>
            <person name="Peng D.H."/>
            <person name="Luo Y.B."/>
            <person name="Zou S.Q."/>
            <person name="Chen S.P."/>
            <person name="Lan S."/>
            <person name="Tsai W.C."/>
            <person name="Van de Peer Y."/>
            <person name="Liu Z.J."/>
        </authorList>
    </citation>
    <scope>NUCLEOTIDE SEQUENCE [LARGE SCALE GENOMIC DNA]</scope>
    <source>
        <strain evidence="2">Lor288</strain>
    </source>
</reference>
<dbReference type="EMBL" id="JBBWWR010000013">
    <property type="protein sequence ID" value="KAK8956259.1"/>
    <property type="molecule type" value="Genomic_DNA"/>
</dbReference>
<comment type="caution">
    <text evidence="2">The sequence shown here is derived from an EMBL/GenBank/DDBJ whole genome shotgun (WGS) entry which is preliminary data.</text>
</comment>
<evidence type="ECO:0000256" key="1">
    <source>
        <dbReference type="SAM" id="Phobius"/>
    </source>
</evidence>
<accession>A0ABR2M1E5</accession>
<keyword evidence="1" id="KW-1133">Transmembrane helix</keyword>
<sequence>MCAAVFPWALRPLAPAKFSARRLTAAPSLSLCPRLQHGGCWKSSTVHRRSKSPTAAMWTENGVLLQDVFSAALTSGIAVSLLFFWGEMAKKQIFEQDFGRSPNLISFLIPTDTGRFTRLPTTSSLPVAATKHSVLGIPHETLVQLQPPKLTSSFTSYSLILRRTMKVDTAVPTPSLAPSANSIVVFSCIRVRSLQSAFCSAPFQQLVPPPPGLTNFSS</sequence>
<name>A0ABR2M1E5_9ASPA</name>
<evidence type="ECO:0000313" key="2">
    <source>
        <dbReference type="EMBL" id="KAK8956259.1"/>
    </source>
</evidence>
<feature type="transmembrane region" description="Helical" evidence="1">
    <location>
        <begin position="68"/>
        <end position="86"/>
    </location>
</feature>
<keyword evidence="1" id="KW-0812">Transmembrane</keyword>
<keyword evidence="3" id="KW-1185">Reference proteome</keyword>
<protein>
    <submittedName>
        <fullName evidence="2">Uncharacterized protein</fullName>
    </submittedName>
</protein>
<gene>
    <name evidence="2" type="ORF">KSP40_PGU004818</name>
</gene>
<proteinExistence type="predicted"/>
<evidence type="ECO:0000313" key="3">
    <source>
        <dbReference type="Proteomes" id="UP001412067"/>
    </source>
</evidence>
<keyword evidence="1" id="KW-0472">Membrane</keyword>